<dbReference type="InterPro" id="IPR036770">
    <property type="entry name" value="Ankyrin_rpt-contain_sf"/>
</dbReference>
<dbReference type="SUPFAM" id="SSF48403">
    <property type="entry name" value="Ankyrin repeat"/>
    <property type="match status" value="1"/>
</dbReference>
<dbReference type="VEuPathDB" id="FungiDB:PAAG_11787"/>
<dbReference type="PANTHER" id="PTHR24123:SF33">
    <property type="entry name" value="PROTEIN HOS4"/>
    <property type="match status" value="1"/>
</dbReference>
<keyword evidence="6" id="KW-1185">Reference proteome</keyword>
<dbReference type="OrthoDB" id="341259at2759"/>
<feature type="repeat" description="ANK" evidence="3">
    <location>
        <begin position="268"/>
        <end position="302"/>
    </location>
</feature>
<dbReference type="AlphaFoldDB" id="A0A0A2V5B7"/>
<evidence type="ECO:0000256" key="2">
    <source>
        <dbReference type="ARBA" id="ARBA00023043"/>
    </source>
</evidence>
<dbReference type="STRING" id="502779.A0A0A2V5B7"/>
<reference evidence="5 6" key="1">
    <citation type="journal article" date="2011" name="PLoS Genet.">
        <title>Comparative genomic analysis of human fungal pathogens causing paracoccidioidomycosis.</title>
        <authorList>
            <person name="Desjardins C.A."/>
            <person name="Champion M.D."/>
            <person name="Holder J.W."/>
            <person name="Muszewska A."/>
            <person name="Goldberg J."/>
            <person name="Bailao A.M."/>
            <person name="Brigido M.M."/>
            <person name="Ferreira M.E."/>
            <person name="Garcia A.M."/>
            <person name="Grynberg M."/>
            <person name="Gujja S."/>
            <person name="Heiman D.I."/>
            <person name="Henn M.R."/>
            <person name="Kodira C.D."/>
            <person name="Leon-Narvaez H."/>
            <person name="Longo L.V."/>
            <person name="Ma L.J."/>
            <person name="Malavazi I."/>
            <person name="Matsuo A.L."/>
            <person name="Morais F.V."/>
            <person name="Pereira M."/>
            <person name="Rodriguez-Brito S."/>
            <person name="Sakthikumar S."/>
            <person name="Salem-Izacc S.M."/>
            <person name="Sykes S.M."/>
            <person name="Teixeira M.M."/>
            <person name="Vallejo M.C."/>
            <person name="Walter M.E."/>
            <person name="Yandava C."/>
            <person name="Young S."/>
            <person name="Zeng Q."/>
            <person name="Zucker J."/>
            <person name="Felipe M.S."/>
            <person name="Goldman G.H."/>
            <person name="Haas B.J."/>
            <person name="McEwen J.G."/>
            <person name="Nino-Vega G."/>
            <person name="Puccia R."/>
            <person name="San-Blas G."/>
            <person name="Soares C.M."/>
            <person name="Birren B.W."/>
            <person name="Cuomo C.A."/>
        </authorList>
    </citation>
    <scope>NUCLEOTIDE SEQUENCE [LARGE SCALE GENOMIC DNA]</scope>
    <source>
        <strain evidence="6">ATCC MYA-826 / Pb01</strain>
    </source>
</reference>
<dbReference type="Pfam" id="PF00023">
    <property type="entry name" value="Ank"/>
    <property type="match status" value="1"/>
</dbReference>
<dbReference type="InterPro" id="IPR051165">
    <property type="entry name" value="Multifunctional_ANK_Repeat"/>
</dbReference>
<dbReference type="HOGENOM" id="CLU_436853_0_0_1"/>
<evidence type="ECO:0000256" key="4">
    <source>
        <dbReference type="SAM" id="MobiDB-lite"/>
    </source>
</evidence>
<dbReference type="Gene3D" id="1.25.40.20">
    <property type="entry name" value="Ankyrin repeat-containing domain"/>
    <property type="match status" value="3"/>
</dbReference>
<feature type="compositionally biased region" description="Low complexity" evidence="4">
    <location>
        <begin position="405"/>
        <end position="425"/>
    </location>
</feature>
<feature type="region of interest" description="Disordered" evidence="4">
    <location>
        <begin position="403"/>
        <end position="425"/>
    </location>
</feature>
<evidence type="ECO:0000256" key="3">
    <source>
        <dbReference type="PROSITE-ProRule" id="PRU00023"/>
    </source>
</evidence>
<dbReference type="SMART" id="SM00248">
    <property type="entry name" value="ANK"/>
    <property type="match status" value="9"/>
</dbReference>
<keyword evidence="2 3" id="KW-0040">ANK repeat</keyword>
<dbReference type="Pfam" id="PF12796">
    <property type="entry name" value="Ank_2"/>
    <property type="match status" value="2"/>
</dbReference>
<dbReference type="PROSITE" id="PS50088">
    <property type="entry name" value="ANK_REPEAT"/>
    <property type="match status" value="3"/>
</dbReference>
<dbReference type="OMA" id="GAEPDCK"/>
<feature type="repeat" description="ANK" evidence="3">
    <location>
        <begin position="458"/>
        <end position="494"/>
    </location>
</feature>
<dbReference type="KEGG" id="pbl:PAAG_11787"/>
<organism evidence="5 6">
    <name type="scientific">Paracoccidioides lutzii (strain ATCC MYA-826 / Pb01)</name>
    <name type="common">Paracoccidioides brasiliensis</name>
    <dbReference type="NCBI Taxonomy" id="502779"/>
    <lineage>
        <taxon>Eukaryota</taxon>
        <taxon>Fungi</taxon>
        <taxon>Dikarya</taxon>
        <taxon>Ascomycota</taxon>
        <taxon>Pezizomycotina</taxon>
        <taxon>Eurotiomycetes</taxon>
        <taxon>Eurotiomycetidae</taxon>
        <taxon>Onygenales</taxon>
        <taxon>Ajellomycetaceae</taxon>
        <taxon>Paracoccidioides</taxon>
    </lineage>
</organism>
<keyword evidence="1" id="KW-0677">Repeat</keyword>
<dbReference type="InterPro" id="IPR002110">
    <property type="entry name" value="Ankyrin_rpt"/>
</dbReference>
<proteinExistence type="predicted"/>
<dbReference type="EMBL" id="KN294000">
    <property type="protein sequence ID" value="KGQ01547.1"/>
    <property type="molecule type" value="Genomic_DNA"/>
</dbReference>
<evidence type="ECO:0000313" key="5">
    <source>
        <dbReference type="EMBL" id="KGQ01547.1"/>
    </source>
</evidence>
<dbReference type="RefSeq" id="XP_015703061.1">
    <property type="nucleotide sequence ID" value="XM_015847370.1"/>
</dbReference>
<dbReference type="PRINTS" id="PR01415">
    <property type="entry name" value="ANKYRIN"/>
</dbReference>
<protein>
    <submittedName>
        <fullName evidence="5">Uncharacterized protein</fullName>
    </submittedName>
</protein>
<feature type="repeat" description="ANK" evidence="3">
    <location>
        <begin position="134"/>
        <end position="166"/>
    </location>
</feature>
<dbReference type="PROSITE" id="PS50297">
    <property type="entry name" value="ANK_REP_REGION"/>
    <property type="match status" value="2"/>
</dbReference>
<dbReference type="GeneID" id="9097527"/>
<evidence type="ECO:0000256" key="1">
    <source>
        <dbReference type="ARBA" id="ARBA00022737"/>
    </source>
</evidence>
<gene>
    <name evidence="5" type="ORF">PAAG_11787</name>
</gene>
<accession>A0A0A2V5B7</accession>
<name>A0A0A2V5B7_PARBA</name>
<dbReference type="PANTHER" id="PTHR24123">
    <property type="entry name" value="ANKYRIN REPEAT-CONTAINING"/>
    <property type="match status" value="1"/>
</dbReference>
<dbReference type="eggNOG" id="KOG4177">
    <property type="taxonomic scope" value="Eukaryota"/>
</dbReference>
<sequence length="544" mass="59279">MARFRLFRLLGCDGEDADPQEKPAVPPPEYRSVVGNLNPAIQGLPIVQPRKIGFYLFPANILEDDDNEKKWGGIMDTASKGMGNGQGKFLTNRTPQNTFLMHDGTVKWAMHLNQHDAVRRLIGRGAEVNMVLHKRYTDLHHAVSQGDQELIVNLLKYGADINVTDNEGNTPLHCALNHWLKITDTYEDGGDDFALPIIKLLAEKGADLEAHNRYGNTVLHEACIYGDGLSLIFLSGHNNPGTEITHRRLTMAKYLLKLGIPVDTRDKWGSTPLLRCCTMRTPDRNVIALLLENGADVHSANHQGDTVLDAVCFQRDTELLKQVTERAIKNVADTNTGNDGEDTAHAATADLFNKPTILSTPLHYAAQHSGPDRVFFLLSHGAKPRTPTYATGATPLHLIASTSNATATDRPSSPSATSSTSSTTATATTTMTAIANPITQKINLLISHGADINARDLRGATPLHYAARNVESRHQERIVAALLAAGAEPDCKDLSGRTPLMELEGYWVLKGAVVKRLVEAGAERVEGMQGLGGFEYMDRDGIEG</sequence>
<dbReference type="Proteomes" id="UP000002059">
    <property type="component" value="Partially assembled WGS sequence"/>
</dbReference>
<evidence type="ECO:0000313" key="6">
    <source>
        <dbReference type="Proteomes" id="UP000002059"/>
    </source>
</evidence>